<keyword evidence="12" id="KW-1185">Reference proteome</keyword>
<evidence type="ECO:0000256" key="6">
    <source>
        <dbReference type="ARBA" id="ARBA00023034"/>
    </source>
</evidence>
<comment type="similarity">
    <text evidence="2">Belongs to the TMEM59 family.</text>
</comment>
<feature type="chain" id="PRO_5029732285" evidence="10">
    <location>
        <begin position="23"/>
        <end position="330"/>
    </location>
</feature>
<dbReference type="AlphaFoldDB" id="A0A7J7K445"/>
<keyword evidence="3 9" id="KW-0812">Transmembrane</keyword>
<evidence type="ECO:0000313" key="11">
    <source>
        <dbReference type="EMBL" id="KAF6032987.1"/>
    </source>
</evidence>
<feature type="transmembrane region" description="Helical" evidence="9">
    <location>
        <begin position="253"/>
        <end position="274"/>
    </location>
</feature>
<name>A0A7J7K445_BUGNE</name>
<evidence type="ECO:0000256" key="10">
    <source>
        <dbReference type="SAM" id="SignalP"/>
    </source>
</evidence>
<dbReference type="EMBL" id="VXIV02001464">
    <property type="protein sequence ID" value="KAF6032987.1"/>
    <property type="molecule type" value="Genomic_DNA"/>
</dbReference>
<keyword evidence="8" id="KW-0325">Glycoprotein</keyword>
<evidence type="ECO:0000256" key="9">
    <source>
        <dbReference type="SAM" id="Phobius"/>
    </source>
</evidence>
<evidence type="ECO:0000256" key="3">
    <source>
        <dbReference type="ARBA" id="ARBA00022692"/>
    </source>
</evidence>
<dbReference type="PANTHER" id="PTHR28652">
    <property type="entry name" value="TRANSMEMBRANE PROTEIN 59-LIKE PROTEIN"/>
    <property type="match status" value="1"/>
</dbReference>
<dbReference type="GO" id="GO:0000139">
    <property type="term" value="C:Golgi membrane"/>
    <property type="evidence" value="ECO:0007669"/>
    <property type="project" value="UniProtKB-SubCell"/>
</dbReference>
<evidence type="ECO:0000256" key="2">
    <source>
        <dbReference type="ARBA" id="ARBA00009643"/>
    </source>
</evidence>
<comment type="subcellular location">
    <subcellularLocation>
        <location evidence="1">Golgi apparatus membrane</location>
        <topology evidence="1">Single-pass type I membrane protein</topology>
    </subcellularLocation>
</comment>
<keyword evidence="4 10" id="KW-0732">Signal</keyword>
<dbReference type="Proteomes" id="UP000593567">
    <property type="component" value="Unassembled WGS sequence"/>
</dbReference>
<accession>A0A7J7K445</accession>
<dbReference type="InterPro" id="IPR022065">
    <property type="entry name" value="Uncharacterised_TMEM59"/>
</dbReference>
<protein>
    <submittedName>
        <fullName evidence="11">Uncharacterized protein</fullName>
    </submittedName>
</protein>
<sequence length="330" mass="37062">MEFRGLIFVLLLESFFFINCEAQASVSKPLSLTTAAALGTRTSSSGNVSLVLADDHKPETVSVRLNSESSVNSCDKLKVSSYAVCSSGNRMYRLLKYDVNQENILSECYKACNESYSTANDLISCEVGCRAGVQNDEQRQAEMVNFRSQAYSLLNQARMQQMFSHWMFEMLAGFDMFNDWYDSELNTETANTVSTYIIVEQIDDQLKISSYQFDRVKLTTDSSTGMPDEVGPVNPYVESKNKKFESCYSAISYPRLIVCLLLMSSGVFLVWLICSTVKTAPKQRLRPESLSQEELEDKKILLKVMVAKNSLGPVPVHTKKSPEDDKMLLA</sequence>
<dbReference type="Pfam" id="PF12280">
    <property type="entry name" value="BSMAP"/>
    <property type="match status" value="1"/>
</dbReference>
<evidence type="ECO:0000313" key="12">
    <source>
        <dbReference type="Proteomes" id="UP000593567"/>
    </source>
</evidence>
<gene>
    <name evidence="11" type="ORF">EB796_008689</name>
</gene>
<feature type="signal peptide" evidence="10">
    <location>
        <begin position="1"/>
        <end position="22"/>
    </location>
</feature>
<comment type="caution">
    <text evidence="11">The sequence shown here is derived from an EMBL/GenBank/DDBJ whole genome shotgun (WGS) entry which is preliminary data.</text>
</comment>
<dbReference type="OrthoDB" id="6371519at2759"/>
<keyword evidence="6" id="KW-0333">Golgi apparatus</keyword>
<evidence type="ECO:0000256" key="4">
    <source>
        <dbReference type="ARBA" id="ARBA00022729"/>
    </source>
</evidence>
<evidence type="ECO:0000256" key="7">
    <source>
        <dbReference type="ARBA" id="ARBA00023136"/>
    </source>
</evidence>
<evidence type="ECO:0000256" key="8">
    <source>
        <dbReference type="ARBA" id="ARBA00023180"/>
    </source>
</evidence>
<evidence type="ECO:0000256" key="1">
    <source>
        <dbReference type="ARBA" id="ARBA00004614"/>
    </source>
</evidence>
<dbReference type="PANTHER" id="PTHR28652:SF2">
    <property type="entry name" value="TRANSMEMBRANE PROTEIN 59-LIKE PROTEIN"/>
    <property type="match status" value="1"/>
</dbReference>
<organism evidence="11 12">
    <name type="scientific">Bugula neritina</name>
    <name type="common">Brown bryozoan</name>
    <name type="synonym">Sertularia neritina</name>
    <dbReference type="NCBI Taxonomy" id="10212"/>
    <lineage>
        <taxon>Eukaryota</taxon>
        <taxon>Metazoa</taxon>
        <taxon>Spiralia</taxon>
        <taxon>Lophotrochozoa</taxon>
        <taxon>Bryozoa</taxon>
        <taxon>Gymnolaemata</taxon>
        <taxon>Cheilostomatida</taxon>
        <taxon>Flustrina</taxon>
        <taxon>Buguloidea</taxon>
        <taxon>Bugulidae</taxon>
        <taxon>Bugula</taxon>
    </lineage>
</organism>
<evidence type="ECO:0000256" key="5">
    <source>
        <dbReference type="ARBA" id="ARBA00022989"/>
    </source>
</evidence>
<reference evidence="11" key="1">
    <citation type="submission" date="2020-06" db="EMBL/GenBank/DDBJ databases">
        <title>Draft genome of Bugula neritina, a colonial animal packing powerful symbionts and potential medicines.</title>
        <authorList>
            <person name="Rayko M."/>
        </authorList>
    </citation>
    <scope>NUCLEOTIDE SEQUENCE [LARGE SCALE GENOMIC DNA]</scope>
    <source>
        <strain evidence="11">Kwan_BN1</strain>
    </source>
</reference>
<proteinExistence type="inferred from homology"/>
<keyword evidence="7 9" id="KW-0472">Membrane</keyword>
<keyword evidence="5 9" id="KW-1133">Transmembrane helix</keyword>